<feature type="transmembrane region" description="Helical" evidence="8">
    <location>
        <begin position="275"/>
        <end position="296"/>
    </location>
</feature>
<feature type="compositionally biased region" description="Basic residues" evidence="7">
    <location>
        <begin position="45"/>
        <end position="60"/>
    </location>
</feature>
<dbReference type="PRINTS" id="PR00783">
    <property type="entry name" value="MINTRINSICP"/>
</dbReference>
<evidence type="ECO:0000313" key="9">
    <source>
        <dbReference type="EMBL" id="PPQ37659.1"/>
    </source>
</evidence>
<dbReference type="PANTHER" id="PTHR45724:SF13">
    <property type="entry name" value="AQUAPORIN NIP1-1-RELATED"/>
    <property type="match status" value="1"/>
</dbReference>
<dbReference type="InterPro" id="IPR034294">
    <property type="entry name" value="Aquaporin_transptr"/>
</dbReference>
<evidence type="ECO:0000313" key="10">
    <source>
        <dbReference type="Proteomes" id="UP000239724"/>
    </source>
</evidence>
<evidence type="ECO:0000256" key="1">
    <source>
        <dbReference type="ARBA" id="ARBA00004141"/>
    </source>
</evidence>
<evidence type="ECO:0000256" key="8">
    <source>
        <dbReference type="SAM" id="Phobius"/>
    </source>
</evidence>
<feature type="transmembrane region" description="Helical" evidence="8">
    <location>
        <begin position="248"/>
        <end position="268"/>
    </location>
</feature>
<keyword evidence="4 8" id="KW-1133">Transmembrane helix</keyword>
<feature type="transmembrane region" description="Helical" evidence="8">
    <location>
        <begin position="316"/>
        <end position="336"/>
    </location>
</feature>
<dbReference type="Pfam" id="PF00230">
    <property type="entry name" value="MIP"/>
    <property type="match status" value="1"/>
</dbReference>
<dbReference type="SUPFAM" id="SSF81338">
    <property type="entry name" value="Aquaporin-like"/>
    <property type="match status" value="1"/>
</dbReference>
<dbReference type="Gene3D" id="1.20.1080.10">
    <property type="entry name" value="Glycerol uptake facilitator protein"/>
    <property type="match status" value="1"/>
</dbReference>
<name>A0A2S6NMR6_RHOGL</name>
<accession>A0A2S6NMR6</accession>
<evidence type="ECO:0000256" key="4">
    <source>
        <dbReference type="ARBA" id="ARBA00022989"/>
    </source>
</evidence>
<evidence type="ECO:0000256" key="7">
    <source>
        <dbReference type="SAM" id="MobiDB-lite"/>
    </source>
</evidence>
<dbReference type="EMBL" id="NHRY01000046">
    <property type="protein sequence ID" value="PPQ37659.1"/>
    <property type="molecule type" value="Genomic_DNA"/>
</dbReference>
<keyword evidence="3 6" id="KW-0812">Transmembrane</keyword>
<dbReference type="InterPro" id="IPR023271">
    <property type="entry name" value="Aquaporin-like"/>
</dbReference>
<dbReference type="InterPro" id="IPR022357">
    <property type="entry name" value="MIP_CS"/>
</dbReference>
<dbReference type="GO" id="GO:0016020">
    <property type="term" value="C:membrane"/>
    <property type="evidence" value="ECO:0007669"/>
    <property type="project" value="UniProtKB-SubCell"/>
</dbReference>
<dbReference type="GO" id="GO:0015267">
    <property type="term" value="F:channel activity"/>
    <property type="evidence" value="ECO:0007669"/>
    <property type="project" value="InterPro"/>
</dbReference>
<evidence type="ECO:0008006" key="11">
    <source>
        <dbReference type="Google" id="ProtNLM"/>
    </source>
</evidence>
<dbReference type="Proteomes" id="UP000239724">
    <property type="component" value="Unassembled WGS sequence"/>
</dbReference>
<sequence length="393" mass="41894">MTDSILLDVKYYYFFAILPYFTLPPNGILISAPNGEFPPGTRCPRSARRGQRRHARRRRPPWRARGECGLILQTPRRAAPPARAAEHRRRHAIRRPADAVPRLRGEPLMLHALRHHWPEYLAEAGGLAAMMLVLALAVTAAEVPLIPALGALPPLARRGLEALAGAATVTAMVYSPWGRQSGAHFNPALTVAFTLMRRMRAWDAVFYMLAQIAGGLAGLLLGRVLLGSVLRRPPVLWLTIVPGSAGDLVAFLAEFSGAFVLMSVLLLVGGVKRIAALTGLAAGVLMFAFLAVEAPVSGFSLNPARSLATALPSGIWTAWWVYLLASPLGMAAAALVNREAHLPSLRCAKLLHDGGVRCIHCGYVPPVPGMAAQPGATPCRTADAAGSSSPAAL</sequence>
<dbReference type="InterPro" id="IPR000425">
    <property type="entry name" value="MIP"/>
</dbReference>
<feature type="transmembrane region" description="Helical" evidence="8">
    <location>
        <begin position="12"/>
        <end position="32"/>
    </location>
</feature>
<keyword evidence="10" id="KW-1185">Reference proteome</keyword>
<comment type="similarity">
    <text evidence="6">Belongs to the MIP/aquaporin (TC 1.A.8) family.</text>
</comment>
<dbReference type="AlphaFoldDB" id="A0A2S6NMR6"/>
<keyword evidence="5 8" id="KW-0472">Membrane</keyword>
<comment type="subcellular location">
    <subcellularLocation>
        <location evidence="1">Membrane</location>
        <topology evidence="1">Multi-pass membrane protein</topology>
    </subcellularLocation>
</comment>
<keyword evidence="2 6" id="KW-0813">Transport</keyword>
<dbReference type="PROSITE" id="PS00221">
    <property type="entry name" value="MIP"/>
    <property type="match status" value="1"/>
</dbReference>
<evidence type="ECO:0000256" key="3">
    <source>
        <dbReference type="ARBA" id="ARBA00022692"/>
    </source>
</evidence>
<feature type="transmembrane region" description="Helical" evidence="8">
    <location>
        <begin position="127"/>
        <end position="152"/>
    </location>
</feature>
<comment type="caution">
    <text evidence="9">The sequence shown here is derived from an EMBL/GenBank/DDBJ whole genome shotgun (WGS) entry which is preliminary data.</text>
</comment>
<reference evidence="9 10" key="1">
    <citation type="journal article" date="2018" name="Arch. Microbiol.">
        <title>New insights into the metabolic potential of the phototrophic purple bacterium Rhodopila globiformis DSM 161(T) from its draft genome sequence and evidence for a vanadium-dependent nitrogenase.</title>
        <authorList>
            <person name="Imhoff J.F."/>
            <person name="Rahn T."/>
            <person name="Kunzel S."/>
            <person name="Neulinger S.C."/>
        </authorList>
    </citation>
    <scope>NUCLEOTIDE SEQUENCE [LARGE SCALE GENOMIC DNA]</scope>
    <source>
        <strain evidence="9 10">DSM 161</strain>
    </source>
</reference>
<protein>
    <recommendedName>
        <fullName evidence="11">Aquaporin family protein</fullName>
    </recommendedName>
</protein>
<proteinExistence type="inferred from homology"/>
<evidence type="ECO:0000256" key="5">
    <source>
        <dbReference type="ARBA" id="ARBA00023136"/>
    </source>
</evidence>
<organism evidence="9 10">
    <name type="scientific">Rhodopila globiformis</name>
    <name type="common">Rhodopseudomonas globiformis</name>
    <dbReference type="NCBI Taxonomy" id="1071"/>
    <lineage>
        <taxon>Bacteria</taxon>
        <taxon>Pseudomonadati</taxon>
        <taxon>Pseudomonadota</taxon>
        <taxon>Alphaproteobacteria</taxon>
        <taxon>Acetobacterales</taxon>
        <taxon>Acetobacteraceae</taxon>
        <taxon>Rhodopila</taxon>
    </lineage>
</organism>
<evidence type="ECO:0000256" key="6">
    <source>
        <dbReference type="RuleBase" id="RU000477"/>
    </source>
</evidence>
<dbReference type="PANTHER" id="PTHR45724">
    <property type="entry name" value="AQUAPORIN NIP2-1"/>
    <property type="match status" value="1"/>
</dbReference>
<gene>
    <name evidence="9" type="ORF">CCS01_03260</name>
</gene>
<feature type="region of interest" description="Disordered" evidence="7">
    <location>
        <begin position="40"/>
        <end position="60"/>
    </location>
</feature>
<evidence type="ECO:0000256" key="2">
    <source>
        <dbReference type="ARBA" id="ARBA00022448"/>
    </source>
</evidence>
<feature type="transmembrane region" description="Helical" evidence="8">
    <location>
        <begin position="205"/>
        <end position="228"/>
    </location>
</feature>